<keyword evidence="9" id="KW-0472">Membrane</keyword>
<dbReference type="PANTHER" id="PTHR43289">
    <property type="entry name" value="MITOGEN-ACTIVATED PROTEIN KINASE KINASE KINASE 20-RELATED"/>
    <property type="match status" value="1"/>
</dbReference>
<feature type="domain" description="Protein kinase" evidence="10">
    <location>
        <begin position="15"/>
        <end position="274"/>
    </location>
</feature>
<dbReference type="PROSITE" id="PS50011">
    <property type="entry name" value="PROTEIN_KINASE_DOM"/>
    <property type="match status" value="1"/>
</dbReference>
<evidence type="ECO:0000256" key="9">
    <source>
        <dbReference type="SAM" id="Phobius"/>
    </source>
</evidence>
<dbReference type="InterPro" id="IPR008271">
    <property type="entry name" value="Ser/Thr_kinase_AS"/>
</dbReference>
<sequence length="657" mass="67435">MSIDTDLVSAALPAYDIGGELGRGGWGVVLSGRHRALGRPVAVKQLPPAFASDPNVRRRFTAEGRLLASLDHPHVVPVYDFVEQDGLCLLVMELLPGGTVWNRFTKEGFNAHSAVAVALACSAGLKAAHDRGILHRDIKPENLMFAASGALKVTDFGIAKVVGGQETLATRTGEVVGTPSYIAPEQARGHELSPATDVYALATMLYELLSGTLPFPPAGDAMAQLFMHAFDEPTPLTEAAPHIPPQIADVVMRGLATDPANRLPTAEAFGVELAEASTDRWGPGWLSSEGMPVMGADRIVTAAGLGIAPTPTLPDEEHASLPITRPHARSGTGEHPPPTAAPDADPDATAPPTAPARGVPPRTAPTPPTVRPSITVHAPGVRLVDVADTDLVPVRTVVEVPPPRVPFLVAAVLALVAIAVALIGLGNPVGGDPPPPGTLSVAGVDPALVAPVTVDLTQPLTVASAVPAGADAVTVTLEVLGRAVKSQSAPLIPGAGNVFATVAPLGGGYLVAGDLTGEVALTQAGQPVQAWEFPVETTQPAVTTAVAAACAALFLFSLAYLESFLRSLRRGRRRVSGTIGVPVSAGILAVSVVGGVWVLLGHQPTIATLVVSVVLAALAGVAAAIGASRIGLRRRRSRSPRRTARVRESADVGRGGA</sequence>
<evidence type="ECO:0000256" key="7">
    <source>
        <dbReference type="PROSITE-ProRule" id="PRU10141"/>
    </source>
</evidence>
<dbReference type="InterPro" id="IPR017441">
    <property type="entry name" value="Protein_kinase_ATP_BS"/>
</dbReference>
<evidence type="ECO:0000256" key="5">
    <source>
        <dbReference type="ARBA" id="ARBA00022777"/>
    </source>
</evidence>
<dbReference type="Proteomes" id="UP000239290">
    <property type="component" value="Unassembled WGS sequence"/>
</dbReference>
<dbReference type="PROSITE" id="PS00107">
    <property type="entry name" value="PROTEIN_KINASE_ATP"/>
    <property type="match status" value="1"/>
</dbReference>
<keyword evidence="5 11" id="KW-0418">Kinase</keyword>
<evidence type="ECO:0000313" key="12">
    <source>
        <dbReference type="Proteomes" id="UP000239290"/>
    </source>
</evidence>
<dbReference type="GO" id="GO:0005524">
    <property type="term" value="F:ATP binding"/>
    <property type="evidence" value="ECO:0007669"/>
    <property type="project" value="UniProtKB-UniRule"/>
</dbReference>
<feature type="transmembrane region" description="Helical" evidence="9">
    <location>
        <begin position="405"/>
        <end position="425"/>
    </location>
</feature>
<feature type="region of interest" description="Disordered" evidence="8">
    <location>
        <begin position="307"/>
        <end position="374"/>
    </location>
</feature>
<keyword evidence="6 7" id="KW-0067">ATP-binding</keyword>
<dbReference type="SMART" id="SM00220">
    <property type="entry name" value="S_TKc"/>
    <property type="match status" value="1"/>
</dbReference>
<keyword evidence="2 11" id="KW-0723">Serine/threonine-protein kinase</keyword>
<feature type="binding site" evidence="7">
    <location>
        <position position="44"/>
    </location>
    <ligand>
        <name>ATP</name>
        <dbReference type="ChEBI" id="CHEBI:30616"/>
    </ligand>
</feature>
<reference evidence="12" key="1">
    <citation type="submission" date="2018-02" db="EMBL/GenBank/DDBJ databases">
        <title>Draft genome sequencing of Rhodococcus opacus KU647198.</title>
        <authorList>
            <person name="Zheng B.-X."/>
        </authorList>
    </citation>
    <scope>NUCLEOTIDE SEQUENCE [LARGE SCALE GENOMIC DNA]</scope>
    <source>
        <strain evidence="12">04-OD7</strain>
    </source>
</reference>
<dbReference type="InterPro" id="IPR011009">
    <property type="entry name" value="Kinase-like_dom_sf"/>
</dbReference>
<dbReference type="AlphaFoldDB" id="A0A2S8JEX7"/>
<evidence type="ECO:0000259" key="10">
    <source>
        <dbReference type="PROSITE" id="PS50011"/>
    </source>
</evidence>
<evidence type="ECO:0000256" key="4">
    <source>
        <dbReference type="ARBA" id="ARBA00022741"/>
    </source>
</evidence>
<dbReference type="EMBL" id="PUIO01000009">
    <property type="protein sequence ID" value="PQP25152.1"/>
    <property type="molecule type" value="Genomic_DNA"/>
</dbReference>
<gene>
    <name evidence="11" type="ORF">C5613_09930</name>
</gene>
<feature type="transmembrane region" description="Helical" evidence="9">
    <location>
        <begin position="581"/>
        <end position="600"/>
    </location>
</feature>
<evidence type="ECO:0000256" key="1">
    <source>
        <dbReference type="ARBA" id="ARBA00012513"/>
    </source>
</evidence>
<evidence type="ECO:0000256" key="6">
    <source>
        <dbReference type="ARBA" id="ARBA00022840"/>
    </source>
</evidence>
<feature type="compositionally biased region" description="Low complexity" evidence="8">
    <location>
        <begin position="341"/>
        <end position="361"/>
    </location>
</feature>
<evidence type="ECO:0000313" key="11">
    <source>
        <dbReference type="EMBL" id="PQP25152.1"/>
    </source>
</evidence>
<evidence type="ECO:0000256" key="8">
    <source>
        <dbReference type="SAM" id="MobiDB-lite"/>
    </source>
</evidence>
<keyword evidence="9" id="KW-1133">Transmembrane helix</keyword>
<dbReference type="PROSITE" id="PS00108">
    <property type="entry name" value="PROTEIN_KINASE_ST"/>
    <property type="match status" value="1"/>
</dbReference>
<dbReference type="RefSeq" id="WP_105414167.1">
    <property type="nucleotide sequence ID" value="NZ_PUIO01000009.1"/>
</dbReference>
<dbReference type="PANTHER" id="PTHR43289:SF6">
    <property type="entry name" value="SERINE_THREONINE-PROTEIN KINASE NEKL-3"/>
    <property type="match status" value="1"/>
</dbReference>
<dbReference type="GO" id="GO:0004674">
    <property type="term" value="F:protein serine/threonine kinase activity"/>
    <property type="evidence" value="ECO:0007669"/>
    <property type="project" value="UniProtKB-KW"/>
</dbReference>
<name>A0A2S8JEX7_RHOOP</name>
<keyword evidence="4 7" id="KW-0547">Nucleotide-binding</keyword>
<proteinExistence type="predicted"/>
<organism evidence="11 12">
    <name type="scientific">Rhodococcus opacus</name>
    <name type="common">Nocardia opaca</name>
    <dbReference type="NCBI Taxonomy" id="37919"/>
    <lineage>
        <taxon>Bacteria</taxon>
        <taxon>Bacillati</taxon>
        <taxon>Actinomycetota</taxon>
        <taxon>Actinomycetes</taxon>
        <taxon>Mycobacteriales</taxon>
        <taxon>Nocardiaceae</taxon>
        <taxon>Rhodococcus</taxon>
    </lineage>
</organism>
<dbReference type="Gene3D" id="3.30.200.20">
    <property type="entry name" value="Phosphorylase Kinase, domain 1"/>
    <property type="match status" value="1"/>
</dbReference>
<feature type="region of interest" description="Disordered" evidence="8">
    <location>
        <begin position="636"/>
        <end position="657"/>
    </location>
</feature>
<dbReference type="InterPro" id="IPR000719">
    <property type="entry name" value="Prot_kinase_dom"/>
</dbReference>
<evidence type="ECO:0000256" key="3">
    <source>
        <dbReference type="ARBA" id="ARBA00022679"/>
    </source>
</evidence>
<dbReference type="Pfam" id="PF00069">
    <property type="entry name" value="Pkinase"/>
    <property type="match status" value="1"/>
</dbReference>
<accession>A0A2S8JEX7</accession>
<dbReference type="Gene3D" id="1.10.510.10">
    <property type="entry name" value="Transferase(Phosphotransferase) domain 1"/>
    <property type="match status" value="1"/>
</dbReference>
<feature type="transmembrane region" description="Helical" evidence="9">
    <location>
        <begin position="606"/>
        <end position="632"/>
    </location>
</feature>
<keyword evidence="9" id="KW-0812">Transmembrane</keyword>
<dbReference type="SUPFAM" id="SSF56112">
    <property type="entry name" value="Protein kinase-like (PK-like)"/>
    <property type="match status" value="1"/>
</dbReference>
<evidence type="ECO:0000256" key="2">
    <source>
        <dbReference type="ARBA" id="ARBA00022527"/>
    </source>
</evidence>
<dbReference type="CDD" id="cd14014">
    <property type="entry name" value="STKc_PknB_like"/>
    <property type="match status" value="1"/>
</dbReference>
<protein>
    <recommendedName>
        <fullName evidence="1">non-specific serine/threonine protein kinase</fullName>
        <ecNumber evidence="1">2.7.11.1</ecNumber>
    </recommendedName>
</protein>
<keyword evidence="3" id="KW-0808">Transferase</keyword>
<comment type="caution">
    <text evidence="11">The sequence shown here is derived from an EMBL/GenBank/DDBJ whole genome shotgun (WGS) entry which is preliminary data.</text>
</comment>
<dbReference type="EC" id="2.7.11.1" evidence="1"/>
<feature type="transmembrane region" description="Helical" evidence="9">
    <location>
        <begin position="541"/>
        <end position="561"/>
    </location>
</feature>